<keyword evidence="3" id="KW-0732">Signal</keyword>
<evidence type="ECO:0000256" key="3">
    <source>
        <dbReference type="ARBA" id="ARBA00022729"/>
    </source>
</evidence>
<dbReference type="PIRSF" id="PIRSF002741">
    <property type="entry name" value="MppA"/>
    <property type="match status" value="1"/>
</dbReference>
<gene>
    <name evidence="6" type="ORF">CVV64_07100</name>
</gene>
<evidence type="ECO:0000256" key="4">
    <source>
        <dbReference type="SAM" id="Phobius"/>
    </source>
</evidence>
<dbReference type="PANTHER" id="PTHR30290">
    <property type="entry name" value="PERIPLASMIC BINDING COMPONENT OF ABC TRANSPORTER"/>
    <property type="match status" value="1"/>
</dbReference>
<dbReference type="InterPro" id="IPR000914">
    <property type="entry name" value="SBP_5_dom"/>
</dbReference>
<dbReference type="CDD" id="cd08514">
    <property type="entry name" value="PBP2_AppA_like"/>
    <property type="match status" value="1"/>
</dbReference>
<dbReference type="GO" id="GO:0042597">
    <property type="term" value="C:periplasmic space"/>
    <property type="evidence" value="ECO:0007669"/>
    <property type="project" value="UniProtKB-ARBA"/>
</dbReference>
<feature type="transmembrane region" description="Helical" evidence="4">
    <location>
        <begin position="21"/>
        <end position="42"/>
    </location>
</feature>
<name>A0A2N1PT39_9BACT</name>
<dbReference type="Gene3D" id="3.90.76.10">
    <property type="entry name" value="Dipeptide-binding Protein, Domain 1"/>
    <property type="match status" value="1"/>
</dbReference>
<dbReference type="Gene3D" id="3.40.190.10">
    <property type="entry name" value="Periplasmic binding protein-like II"/>
    <property type="match status" value="1"/>
</dbReference>
<feature type="domain" description="Solute-binding protein family 5" evidence="5">
    <location>
        <begin position="119"/>
        <end position="480"/>
    </location>
</feature>
<protein>
    <submittedName>
        <fullName evidence="6">Peptide-binding protein</fullName>
    </submittedName>
</protein>
<dbReference type="GO" id="GO:1904680">
    <property type="term" value="F:peptide transmembrane transporter activity"/>
    <property type="evidence" value="ECO:0007669"/>
    <property type="project" value="TreeGrafter"/>
</dbReference>
<dbReference type="AlphaFoldDB" id="A0A2N1PT39"/>
<accession>A0A2N1PT39</accession>
<dbReference type="Proteomes" id="UP000233256">
    <property type="component" value="Unassembled WGS sequence"/>
</dbReference>
<evidence type="ECO:0000259" key="5">
    <source>
        <dbReference type="Pfam" id="PF00496"/>
    </source>
</evidence>
<dbReference type="InterPro" id="IPR030678">
    <property type="entry name" value="Peptide/Ni-bd"/>
</dbReference>
<dbReference type="Gene3D" id="3.10.105.10">
    <property type="entry name" value="Dipeptide-binding Protein, Domain 3"/>
    <property type="match status" value="1"/>
</dbReference>
<evidence type="ECO:0000256" key="1">
    <source>
        <dbReference type="ARBA" id="ARBA00005695"/>
    </source>
</evidence>
<keyword evidence="2" id="KW-0813">Transport</keyword>
<dbReference type="Pfam" id="PF00496">
    <property type="entry name" value="SBP_bac_5"/>
    <property type="match status" value="1"/>
</dbReference>
<evidence type="ECO:0000313" key="6">
    <source>
        <dbReference type="EMBL" id="PKK91515.1"/>
    </source>
</evidence>
<organism evidence="6 7">
    <name type="scientific">Candidatus Wallbacteria bacterium HGW-Wallbacteria-1</name>
    <dbReference type="NCBI Taxonomy" id="2013854"/>
    <lineage>
        <taxon>Bacteria</taxon>
        <taxon>Candidatus Walliibacteriota</taxon>
    </lineage>
</organism>
<dbReference type="GO" id="GO:0015833">
    <property type="term" value="P:peptide transport"/>
    <property type="evidence" value="ECO:0007669"/>
    <property type="project" value="TreeGrafter"/>
</dbReference>
<dbReference type="EMBL" id="PGXC01000003">
    <property type="protein sequence ID" value="PKK91515.1"/>
    <property type="molecule type" value="Genomic_DNA"/>
</dbReference>
<proteinExistence type="inferred from homology"/>
<evidence type="ECO:0000313" key="7">
    <source>
        <dbReference type="Proteomes" id="UP000233256"/>
    </source>
</evidence>
<dbReference type="InterPro" id="IPR039424">
    <property type="entry name" value="SBP_5"/>
</dbReference>
<comment type="similarity">
    <text evidence="1">Belongs to the bacterial solute-binding protein 5 family.</text>
</comment>
<sequence length="572" mass="64542">MTKLDKYSLTHNRIKREQSGKSAIFGVILILAALLFALFIFVEPRPDKPGDNSSAQTSGQGADFGGSFLEGSIGDAKSLNPLIANDNASSEIISMLFNGLVKYNREQNIAADLCDPETPWEISEDGKTITFHLRKGVTWHDGTPFTSSDVVFTYEICSNPEFKAAYGSEYKDIASVTALNDHSVRVVYRETYARELLMETWMLPILPKHALQGSDPRQSSFSRRPIGTGPFKFKEWIPDEKITLVANESYFEGRPYIDRYIFRVIPQKSNMFLMLKSGSIDMMRLTPDQFTKQASGEEFDLRFNKFKFPGYSYTYMGFNLQDPLFSDIRVRKAISMAIDRNALIKGVLTGLGSISRGPFLPGSWAENPDVKAPDFNTGEASRLLLEAGWKDSDGNGFLDRVDSSGKIQEFSFAVYVNNGNEERRLSGEMICSELRGIGLDVRLERLGWTAFLDKINTKTYQSIIVGWDLPIDPDQFNIWHSSCIEHGNNILGYSNPEVDKLLVAGRKAATREERKKIYNSVHSLITADSPCAFLYVPDMLFAVSRRFKGVEPSRMGIKHNITKWFVPREEQR</sequence>
<keyword evidence="4" id="KW-0472">Membrane</keyword>
<dbReference type="SUPFAM" id="SSF53850">
    <property type="entry name" value="Periplasmic binding protein-like II"/>
    <property type="match status" value="1"/>
</dbReference>
<keyword evidence="4" id="KW-1133">Transmembrane helix</keyword>
<keyword evidence="4" id="KW-0812">Transmembrane</keyword>
<evidence type="ECO:0000256" key="2">
    <source>
        <dbReference type="ARBA" id="ARBA00022448"/>
    </source>
</evidence>
<comment type="caution">
    <text evidence="6">The sequence shown here is derived from an EMBL/GenBank/DDBJ whole genome shotgun (WGS) entry which is preliminary data.</text>
</comment>
<reference evidence="6 7" key="1">
    <citation type="journal article" date="2017" name="ISME J.">
        <title>Potential for microbial H2 and metal transformations associated with novel bacteria and archaea in deep terrestrial subsurface sediments.</title>
        <authorList>
            <person name="Hernsdorf A.W."/>
            <person name="Amano Y."/>
            <person name="Miyakawa K."/>
            <person name="Ise K."/>
            <person name="Suzuki Y."/>
            <person name="Anantharaman K."/>
            <person name="Probst A."/>
            <person name="Burstein D."/>
            <person name="Thomas B.C."/>
            <person name="Banfield J.F."/>
        </authorList>
    </citation>
    <scope>NUCLEOTIDE SEQUENCE [LARGE SCALE GENOMIC DNA]</scope>
    <source>
        <strain evidence="6">HGW-Wallbacteria-1</strain>
    </source>
</reference>
<dbReference type="GO" id="GO:0043190">
    <property type="term" value="C:ATP-binding cassette (ABC) transporter complex"/>
    <property type="evidence" value="ECO:0007669"/>
    <property type="project" value="InterPro"/>
</dbReference>
<dbReference type="PANTHER" id="PTHR30290:SF9">
    <property type="entry name" value="OLIGOPEPTIDE-BINDING PROTEIN APPA"/>
    <property type="match status" value="1"/>
</dbReference>